<name>A0AAN6JH50_9BASI</name>
<reference evidence="2" key="1">
    <citation type="journal article" date="2023" name="PhytoFront">
        <title>Draft Genome Resources of Seven Strains of Tilletia horrida, Causal Agent of Kernel Smut of Rice.</title>
        <authorList>
            <person name="Khanal S."/>
            <person name="Antony Babu S."/>
            <person name="Zhou X.G."/>
        </authorList>
    </citation>
    <scope>NUCLEOTIDE SEQUENCE</scope>
    <source>
        <strain evidence="2">TX3</strain>
    </source>
</reference>
<protein>
    <recommendedName>
        <fullName evidence="4">Secreted protein</fullName>
    </recommendedName>
</protein>
<accession>A0AAN6JH50</accession>
<evidence type="ECO:0000313" key="3">
    <source>
        <dbReference type="Proteomes" id="UP001176521"/>
    </source>
</evidence>
<keyword evidence="1" id="KW-0732">Signal</keyword>
<comment type="caution">
    <text evidence="2">The sequence shown here is derived from an EMBL/GenBank/DDBJ whole genome shotgun (WGS) entry which is preliminary data.</text>
</comment>
<gene>
    <name evidence="2" type="ORF">OC842_007268</name>
</gene>
<feature type="signal peptide" evidence="1">
    <location>
        <begin position="1"/>
        <end position="19"/>
    </location>
</feature>
<dbReference type="Proteomes" id="UP001176521">
    <property type="component" value="Unassembled WGS sequence"/>
</dbReference>
<organism evidence="2 3">
    <name type="scientific">Tilletia horrida</name>
    <dbReference type="NCBI Taxonomy" id="155126"/>
    <lineage>
        <taxon>Eukaryota</taxon>
        <taxon>Fungi</taxon>
        <taxon>Dikarya</taxon>
        <taxon>Basidiomycota</taxon>
        <taxon>Ustilaginomycotina</taxon>
        <taxon>Exobasidiomycetes</taxon>
        <taxon>Tilletiales</taxon>
        <taxon>Tilletiaceae</taxon>
        <taxon>Tilletia</taxon>
    </lineage>
</organism>
<dbReference type="AlphaFoldDB" id="A0AAN6JH50"/>
<dbReference type="EMBL" id="JAPDMQ010000874">
    <property type="protein sequence ID" value="KAK0519955.1"/>
    <property type="molecule type" value="Genomic_DNA"/>
</dbReference>
<evidence type="ECO:0000313" key="2">
    <source>
        <dbReference type="EMBL" id="KAK0519955.1"/>
    </source>
</evidence>
<keyword evidence="3" id="KW-1185">Reference proteome</keyword>
<feature type="chain" id="PRO_5042831647" description="Secreted protein" evidence="1">
    <location>
        <begin position="20"/>
        <end position="153"/>
    </location>
</feature>
<sequence>MLTSSFIAIPLFLAAVANAAPLADASPVSADAIDAAVNVKPIEAWDSSLNLIQARAGPPVAPDMHVLEDIMMTHWQDWNRAMAEAQRAGFHSMSNLPPAEVQRIQGILAAGGRAQDGMQRVQLEMERMVELERQQRLRAQQLAAQRANRGGRS</sequence>
<evidence type="ECO:0000256" key="1">
    <source>
        <dbReference type="SAM" id="SignalP"/>
    </source>
</evidence>
<proteinExistence type="predicted"/>
<evidence type="ECO:0008006" key="4">
    <source>
        <dbReference type="Google" id="ProtNLM"/>
    </source>
</evidence>